<sequence length="71" mass="8107">MPSPTSSFRSASQYLTEAHPFARKPVTMKSAPVVWNIYPKRLARTGKAFFPFFAIVLGWPVAAEWWFNGKM</sequence>
<protein>
    <submittedName>
        <fullName evidence="2">Uncharacterized protein</fullName>
    </submittedName>
</protein>
<accession>A0A6A6RJW8</accession>
<gene>
    <name evidence="2" type="ORF">P280DRAFT_190645</name>
</gene>
<keyword evidence="1" id="KW-1133">Transmembrane helix</keyword>
<evidence type="ECO:0000313" key="3">
    <source>
        <dbReference type="Proteomes" id="UP000799753"/>
    </source>
</evidence>
<keyword evidence="3" id="KW-1185">Reference proteome</keyword>
<keyword evidence="1" id="KW-0472">Membrane</keyword>
<reference evidence="2" key="1">
    <citation type="journal article" date="2020" name="Stud. Mycol.">
        <title>101 Dothideomycetes genomes: a test case for predicting lifestyles and emergence of pathogens.</title>
        <authorList>
            <person name="Haridas S."/>
            <person name="Albert R."/>
            <person name="Binder M."/>
            <person name="Bloem J."/>
            <person name="Labutti K."/>
            <person name="Salamov A."/>
            <person name="Andreopoulos B."/>
            <person name="Baker S."/>
            <person name="Barry K."/>
            <person name="Bills G."/>
            <person name="Bluhm B."/>
            <person name="Cannon C."/>
            <person name="Castanera R."/>
            <person name="Culley D."/>
            <person name="Daum C."/>
            <person name="Ezra D."/>
            <person name="Gonzalez J."/>
            <person name="Henrissat B."/>
            <person name="Kuo A."/>
            <person name="Liang C."/>
            <person name="Lipzen A."/>
            <person name="Lutzoni F."/>
            <person name="Magnuson J."/>
            <person name="Mondo S."/>
            <person name="Nolan M."/>
            <person name="Ohm R."/>
            <person name="Pangilinan J."/>
            <person name="Park H.-J."/>
            <person name="Ramirez L."/>
            <person name="Alfaro M."/>
            <person name="Sun H."/>
            <person name="Tritt A."/>
            <person name="Yoshinaga Y."/>
            <person name="Zwiers L.-H."/>
            <person name="Turgeon B."/>
            <person name="Goodwin S."/>
            <person name="Spatafora J."/>
            <person name="Crous P."/>
            <person name="Grigoriev I."/>
        </authorList>
    </citation>
    <scope>NUCLEOTIDE SEQUENCE</scope>
    <source>
        <strain evidence="2">CBS 473.64</strain>
    </source>
</reference>
<organism evidence="2 3">
    <name type="scientific">Massarina eburnea CBS 473.64</name>
    <dbReference type="NCBI Taxonomy" id="1395130"/>
    <lineage>
        <taxon>Eukaryota</taxon>
        <taxon>Fungi</taxon>
        <taxon>Dikarya</taxon>
        <taxon>Ascomycota</taxon>
        <taxon>Pezizomycotina</taxon>
        <taxon>Dothideomycetes</taxon>
        <taxon>Pleosporomycetidae</taxon>
        <taxon>Pleosporales</taxon>
        <taxon>Massarineae</taxon>
        <taxon>Massarinaceae</taxon>
        <taxon>Massarina</taxon>
    </lineage>
</organism>
<dbReference type="OrthoDB" id="4829316at2759"/>
<dbReference type="AlphaFoldDB" id="A0A6A6RJW8"/>
<dbReference type="EMBL" id="MU006805">
    <property type="protein sequence ID" value="KAF2635572.1"/>
    <property type="molecule type" value="Genomic_DNA"/>
</dbReference>
<proteinExistence type="predicted"/>
<feature type="transmembrane region" description="Helical" evidence="1">
    <location>
        <begin position="48"/>
        <end position="67"/>
    </location>
</feature>
<dbReference type="Proteomes" id="UP000799753">
    <property type="component" value="Unassembled WGS sequence"/>
</dbReference>
<evidence type="ECO:0000256" key="1">
    <source>
        <dbReference type="SAM" id="Phobius"/>
    </source>
</evidence>
<keyword evidence="1" id="KW-0812">Transmembrane</keyword>
<name>A0A6A6RJW8_9PLEO</name>
<evidence type="ECO:0000313" key="2">
    <source>
        <dbReference type="EMBL" id="KAF2635572.1"/>
    </source>
</evidence>